<dbReference type="GO" id="GO:0071897">
    <property type="term" value="P:DNA biosynthetic process"/>
    <property type="evidence" value="ECO:0007669"/>
    <property type="project" value="UniProtKB-ARBA"/>
</dbReference>
<name>N6UHH2_DENPD</name>
<organism evidence="1">
    <name type="scientific">Dendroctonus ponderosae</name>
    <name type="common">Mountain pine beetle</name>
    <dbReference type="NCBI Taxonomy" id="77166"/>
    <lineage>
        <taxon>Eukaryota</taxon>
        <taxon>Metazoa</taxon>
        <taxon>Ecdysozoa</taxon>
        <taxon>Arthropoda</taxon>
        <taxon>Hexapoda</taxon>
        <taxon>Insecta</taxon>
        <taxon>Pterygota</taxon>
        <taxon>Neoptera</taxon>
        <taxon>Endopterygota</taxon>
        <taxon>Coleoptera</taxon>
        <taxon>Polyphaga</taxon>
        <taxon>Cucujiformia</taxon>
        <taxon>Curculionidae</taxon>
        <taxon>Scolytinae</taxon>
        <taxon>Dendroctonus</taxon>
    </lineage>
</organism>
<dbReference type="AlphaFoldDB" id="N6UHH2"/>
<proteinExistence type="predicted"/>
<dbReference type="OMA" id="ENSWRIG"/>
<evidence type="ECO:0000313" key="1">
    <source>
        <dbReference type="EMBL" id="ENN81190.1"/>
    </source>
</evidence>
<reference evidence="1" key="1">
    <citation type="journal article" date="2013" name="Genome Biol.">
        <title>Draft genome of the mountain pine beetle, Dendroctonus ponderosae Hopkins, a major forest pest.</title>
        <authorList>
            <person name="Keeling C.I."/>
            <person name="Yuen M.M."/>
            <person name="Liao N.Y."/>
            <person name="Docking T.R."/>
            <person name="Chan S.K."/>
            <person name="Taylor G.A."/>
            <person name="Palmquist D.L."/>
            <person name="Jackman S.D."/>
            <person name="Nguyen A."/>
            <person name="Li M."/>
            <person name="Henderson H."/>
            <person name="Janes J.K."/>
            <person name="Zhao Y."/>
            <person name="Pandoh P."/>
            <person name="Moore R."/>
            <person name="Sperling F.A."/>
            <person name="Huber D.P."/>
            <person name="Birol I."/>
            <person name="Jones S.J."/>
            <person name="Bohlmann J."/>
        </authorList>
    </citation>
    <scope>NUCLEOTIDE SEQUENCE</scope>
</reference>
<dbReference type="SUPFAM" id="SSF56672">
    <property type="entry name" value="DNA/RNA polymerases"/>
    <property type="match status" value="1"/>
</dbReference>
<dbReference type="CDD" id="cd01650">
    <property type="entry name" value="RT_nLTR_like"/>
    <property type="match status" value="1"/>
</dbReference>
<sequence>MYNQSIESANFPEIWKISRLVLIEKPKKPSNDEKTYRCLIDDAGKILESLLKNRITEEMQLKNLEHPNQYGFTKGKATTDAIQKISEIASKCKEKSYKNRDICLRILLDIKNAFDSAPWDGIIDAMEKDGFSLYLVNIIKSYLNSRFIISPNGEKIQTTCGVPQGAILGPTLWNIFYNEVINTELGEAVHLVAYADDLAVIVTAKTKETIIAKSNRATGIIMDKLKNMGIELATHKTEAILLACPRKVKDVTFEIGSNTITTSKYAKYLGIYLDRNIRMTHVNLTVEKAKKMSSLLYRIMPRIGGPNARNKRILLSSSVISATIYGAQIWHKTLKYQHYKNLLTTIHRKLAILITSACRTEPTVAIEAISSMIPIDLLVKARMEIINLGKSHKKKARIKTMTLWPDRWEQYNGWSKTFIQNVTKRKESKLRETNYYSTQAITGHGVFGSYLKKIKKQNNDDCWFCKAADTPEHTIFDYQKFTELRKEAEEKCNAIINKQNINEILTKNKACWKAGTEMLEEIMTIKTEEERRRERE</sequence>
<dbReference type="InterPro" id="IPR000477">
    <property type="entry name" value="RT_dom"/>
</dbReference>
<accession>N6UHH2</accession>
<dbReference type="PANTHER" id="PTHR19446">
    <property type="entry name" value="REVERSE TRANSCRIPTASES"/>
    <property type="match status" value="1"/>
</dbReference>
<dbReference type="PROSITE" id="PS50878">
    <property type="entry name" value="RT_POL"/>
    <property type="match status" value="1"/>
</dbReference>
<dbReference type="OrthoDB" id="6777517at2759"/>
<dbReference type="EMBL" id="KB740172">
    <property type="protein sequence ID" value="ENN81190.1"/>
    <property type="molecule type" value="Genomic_DNA"/>
</dbReference>
<dbReference type="Pfam" id="PF00078">
    <property type="entry name" value="RVT_1"/>
    <property type="match status" value="1"/>
</dbReference>
<dbReference type="InterPro" id="IPR043502">
    <property type="entry name" value="DNA/RNA_pol_sf"/>
</dbReference>
<gene>
    <name evidence="1" type="ORF">YQE_02401</name>
</gene>
<dbReference type="HOGENOM" id="CLU_001888_0_2_1"/>
<protein>
    <submittedName>
        <fullName evidence="1">Uncharacterized protein</fullName>
    </submittedName>
</protein>
<feature type="non-terminal residue" evidence="1">
    <location>
        <position position="1"/>
    </location>
</feature>